<evidence type="ECO:0000256" key="1">
    <source>
        <dbReference type="ARBA" id="ARBA00004141"/>
    </source>
</evidence>
<feature type="transmembrane region" description="Helical" evidence="7">
    <location>
        <begin position="481"/>
        <end position="500"/>
    </location>
</feature>
<evidence type="ECO:0000256" key="5">
    <source>
        <dbReference type="ARBA" id="ARBA00023136"/>
    </source>
</evidence>
<keyword evidence="5 7" id="KW-0472">Membrane</keyword>
<reference evidence="8 9" key="1">
    <citation type="submission" date="2024-02" db="EMBL/GenBank/DDBJ databases">
        <title>A draft genome for the cacao thread blight pathogen Marasmius crinis-equi.</title>
        <authorList>
            <person name="Cohen S.P."/>
            <person name="Baruah I.K."/>
            <person name="Amoako-Attah I."/>
            <person name="Bukari Y."/>
            <person name="Meinhardt L.W."/>
            <person name="Bailey B.A."/>
        </authorList>
    </citation>
    <scope>NUCLEOTIDE SEQUENCE [LARGE SCALE GENOMIC DNA]</scope>
    <source>
        <strain evidence="8 9">GH-76</strain>
    </source>
</reference>
<evidence type="ECO:0008006" key="10">
    <source>
        <dbReference type="Google" id="ProtNLM"/>
    </source>
</evidence>
<comment type="subcellular location">
    <subcellularLocation>
        <location evidence="1">Membrane</location>
        <topology evidence="1">Multi-pass membrane protein</topology>
    </subcellularLocation>
</comment>
<feature type="transmembrane region" description="Helical" evidence="7">
    <location>
        <begin position="287"/>
        <end position="313"/>
    </location>
</feature>
<evidence type="ECO:0000313" key="9">
    <source>
        <dbReference type="Proteomes" id="UP001465976"/>
    </source>
</evidence>
<comment type="caution">
    <text evidence="8">The sequence shown here is derived from an EMBL/GenBank/DDBJ whole genome shotgun (WGS) entry which is preliminary data.</text>
</comment>
<proteinExistence type="predicted"/>
<feature type="transmembrane region" description="Helical" evidence="7">
    <location>
        <begin position="31"/>
        <end position="53"/>
    </location>
</feature>
<feature type="transmembrane region" description="Helical" evidence="7">
    <location>
        <begin position="73"/>
        <end position="98"/>
    </location>
</feature>
<dbReference type="Pfam" id="PF13520">
    <property type="entry name" value="AA_permease_2"/>
    <property type="match status" value="1"/>
</dbReference>
<feature type="transmembrane region" description="Helical" evidence="7">
    <location>
        <begin position="131"/>
        <end position="154"/>
    </location>
</feature>
<protein>
    <recommendedName>
        <fullName evidence="10">Amino acid transporter</fullName>
    </recommendedName>
</protein>
<evidence type="ECO:0000256" key="2">
    <source>
        <dbReference type="ARBA" id="ARBA00022448"/>
    </source>
</evidence>
<keyword evidence="3 7" id="KW-0812">Transmembrane</keyword>
<gene>
    <name evidence="8" type="ORF">V5O48_007867</name>
</gene>
<dbReference type="InterPro" id="IPR002293">
    <property type="entry name" value="AA/rel_permease1"/>
</dbReference>
<keyword evidence="4 7" id="KW-1133">Transmembrane helix</keyword>
<evidence type="ECO:0000256" key="7">
    <source>
        <dbReference type="SAM" id="Phobius"/>
    </source>
</evidence>
<evidence type="ECO:0000256" key="6">
    <source>
        <dbReference type="SAM" id="MobiDB-lite"/>
    </source>
</evidence>
<keyword evidence="2" id="KW-0813">Transport</keyword>
<feature type="transmembrane region" description="Helical" evidence="7">
    <location>
        <begin position="333"/>
        <end position="354"/>
    </location>
</feature>
<dbReference type="EMBL" id="JBAHYK010000432">
    <property type="protein sequence ID" value="KAL0574082.1"/>
    <property type="molecule type" value="Genomic_DNA"/>
</dbReference>
<dbReference type="PANTHER" id="PTHR45649:SF28">
    <property type="entry name" value="TRANSPORTER, PUTATIVE (EUROFUNG)-RELATED"/>
    <property type="match status" value="1"/>
</dbReference>
<feature type="transmembrane region" description="Helical" evidence="7">
    <location>
        <begin position="408"/>
        <end position="429"/>
    </location>
</feature>
<dbReference type="PANTHER" id="PTHR45649">
    <property type="entry name" value="AMINO-ACID PERMEASE BAT1"/>
    <property type="match status" value="1"/>
</dbReference>
<dbReference type="PROSITE" id="PS00218">
    <property type="entry name" value="AMINO_ACID_PERMEASE_1"/>
    <property type="match status" value="1"/>
</dbReference>
<evidence type="ECO:0000256" key="4">
    <source>
        <dbReference type="ARBA" id="ARBA00022989"/>
    </source>
</evidence>
<feature type="transmembrane region" description="Helical" evidence="7">
    <location>
        <begin position="169"/>
        <end position="189"/>
    </location>
</feature>
<feature type="transmembrane region" description="Helical" evidence="7">
    <location>
        <begin position="384"/>
        <end position="402"/>
    </location>
</feature>
<name>A0ABR3FFG3_9AGAR</name>
<feature type="transmembrane region" description="Helical" evidence="7">
    <location>
        <begin position="241"/>
        <end position="266"/>
    </location>
</feature>
<accession>A0ABR3FFG3</accession>
<evidence type="ECO:0000313" key="8">
    <source>
        <dbReference type="EMBL" id="KAL0574082.1"/>
    </source>
</evidence>
<feature type="transmembrane region" description="Helical" evidence="7">
    <location>
        <begin position="201"/>
        <end position="221"/>
    </location>
</feature>
<dbReference type="InterPro" id="IPR004840">
    <property type="entry name" value="Amino_acid_permease_CS"/>
</dbReference>
<feature type="region of interest" description="Disordered" evidence="6">
    <location>
        <begin position="508"/>
        <end position="538"/>
    </location>
</feature>
<dbReference type="Gene3D" id="1.20.1740.10">
    <property type="entry name" value="Amino acid/polyamine transporter I"/>
    <property type="match status" value="1"/>
</dbReference>
<dbReference type="PIRSF" id="PIRSF006060">
    <property type="entry name" value="AA_transporter"/>
    <property type="match status" value="1"/>
</dbReference>
<sequence>MSDKQKNADEDLMMLGYQQEFKRTRNLWQTLFMSLTIIAIREVSCSPIVVASLKSGCLPAYGLSTAMATGLVGGGPVALFWGLVLVSFFMVTTALSLAEICAKYPTSAGTYYWSFALASPRSRLLLSWINGWLSLAGVWTISLAACFGATQLLIAEVKIFHPDWVVTAWQTYLILVAITLVFSGIGIIFNGALPAINVVSAFWIFLGTIVMMICLSVKAGVGRHSASFAFGLFDPSHSGWTPGWSFFIGLLPPAFAFSPICMITSMAEEVKDPVANLPRAMVWQVPIGLASGVVYLLPIIFTLPDIVTLITVPGGQPVVVLFNMVMGSKAGGFGVWIILYGIAAFCGIAVLCAASRTTWAFARDKAIPFHTTFAYIPPGMSVPLNAYMLSVFVQLLLGLIYLGSSTAFNAFVGVAVMCLGASNAIPIAISLANRRRDVQDSPYPLGRWGIPLNVISVAWVAFEIVLFSMPPVVPVTKVTMNYASVVFVGFGAISAGWYMLAGRHHYTGPPQPREDRDEVKAPAFPEDEDVTVKPSESA</sequence>
<evidence type="ECO:0000256" key="3">
    <source>
        <dbReference type="ARBA" id="ARBA00022692"/>
    </source>
</evidence>
<dbReference type="Proteomes" id="UP001465976">
    <property type="component" value="Unassembled WGS sequence"/>
</dbReference>
<feature type="transmembrane region" description="Helical" evidence="7">
    <location>
        <begin position="450"/>
        <end position="469"/>
    </location>
</feature>
<keyword evidence="9" id="KW-1185">Reference proteome</keyword>
<organism evidence="8 9">
    <name type="scientific">Marasmius crinis-equi</name>
    <dbReference type="NCBI Taxonomy" id="585013"/>
    <lineage>
        <taxon>Eukaryota</taxon>
        <taxon>Fungi</taxon>
        <taxon>Dikarya</taxon>
        <taxon>Basidiomycota</taxon>
        <taxon>Agaricomycotina</taxon>
        <taxon>Agaricomycetes</taxon>
        <taxon>Agaricomycetidae</taxon>
        <taxon>Agaricales</taxon>
        <taxon>Marasmiineae</taxon>
        <taxon>Marasmiaceae</taxon>
        <taxon>Marasmius</taxon>
    </lineage>
</organism>